<evidence type="ECO:0000313" key="14">
    <source>
        <dbReference type="Proteomes" id="UP000033647"/>
    </source>
</evidence>
<evidence type="ECO:0000256" key="3">
    <source>
        <dbReference type="ARBA" id="ARBA00022692"/>
    </source>
</evidence>
<dbReference type="EC" id="2.3.1.225" evidence="10"/>
<dbReference type="InterPro" id="IPR039859">
    <property type="entry name" value="PFA4/ZDH16/20/ERF2-like"/>
</dbReference>
<accession>A0A0F4GC49</accession>
<comment type="similarity">
    <text evidence="10">Belongs to the DHHC palmitoyltransferase family.</text>
</comment>
<dbReference type="PROSITE" id="PS50216">
    <property type="entry name" value="DHHC"/>
    <property type="match status" value="1"/>
</dbReference>
<organism evidence="13 14">
    <name type="scientific">Zymoseptoria brevis</name>
    <dbReference type="NCBI Taxonomy" id="1047168"/>
    <lineage>
        <taxon>Eukaryota</taxon>
        <taxon>Fungi</taxon>
        <taxon>Dikarya</taxon>
        <taxon>Ascomycota</taxon>
        <taxon>Pezizomycotina</taxon>
        <taxon>Dothideomycetes</taxon>
        <taxon>Dothideomycetidae</taxon>
        <taxon>Mycosphaerellales</taxon>
        <taxon>Mycosphaerellaceae</taxon>
        <taxon>Zymoseptoria</taxon>
    </lineage>
</organism>
<keyword evidence="8 10" id="KW-0012">Acyltransferase</keyword>
<comment type="catalytic activity">
    <reaction evidence="9 10">
        <text>L-cysteinyl-[protein] + hexadecanoyl-CoA = S-hexadecanoyl-L-cysteinyl-[protein] + CoA</text>
        <dbReference type="Rhea" id="RHEA:36683"/>
        <dbReference type="Rhea" id="RHEA-COMP:10131"/>
        <dbReference type="Rhea" id="RHEA-COMP:11032"/>
        <dbReference type="ChEBI" id="CHEBI:29950"/>
        <dbReference type="ChEBI" id="CHEBI:57287"/>
        <dbReference type="ChEBI" id="CHEBI:57379"/>
        <dbReference type="ChEBI" id="CHEBI:74151"/>
        <dbReference type="EC" id="2.3.1.225"/>
    </reaction>
</comment>
<feature type="compositionally biased region" description="Pro residues" evidence="11">
    <location>
        <begin position="1"/>
        <end position="10"/>
    </location>
</feature>
<evidence type="ECO:0000256" key="4">
    <source>
        <dbReference type="ARBA" id="ARBA00022989"/>
    </source>
</evidence>
<comment type="subcellular location">
    <subcellularLocation>
        <location evidence="1">Membrane</location>
        <topology evidence="1">Multi-pass membrane protein</topology>
    </subcellularLocation>
</comment>
<dbReference type="STRING" id="1047168.A0A0F4GC49"/>
<evidence type="ECO:0000256" key="5">
    <source>
        <dbReference type="ARBA" id="ARBA00023136"/>
    </source>
</evidence>
<dbReference type="EMBL" id="LAFY01004106">
    <property type="protein sequence ID" value="KJX94951.1"/>
    <property type="molecule type" value="Genomic_DNA"/>
</dbReference>
<keyword evidence="2 10" id="KW-0808">Transferase</keyword>
<keyword evidence="7" id="KW-0449">Lipoprotein</keyword>
<evidence type="ECO:0000256" key="9">
    <source>
        <dbReference type="ARBA" id="ARBA00048048"/>
    </source>
</evidence>
<name>A0A0F4GC49_9PEZI</name>
<feature type="compositionally biased region" description="Acidic residues" evidence="11">
    <location>
        <begin position="551"/>
        <end position="562"/>
    </location>
</feature>
<dbReference type="Proteomes" id="UP000033647">
    <property type="component" value="Unassembled WGS sequence"/>
</dbReference>
<sequence length="607" mass="67271">MSSSSPPPTLAPTSASHTPSPPFHRRRKSWARRFERCCCKTVSYFPLSFVYGLTTWATYVSVGVSVVGHPTILSCLQAALAFTLYALGNTSYTIAVFTNPGSPIDPKFDGSRSRRRKGGVYEGLPSFEDDEDVVNNEEDGGRHPRSTIGPGPDMTSVTAKSDGKQRFCKKCQCVKPDRAHHCSSCGRCVLKMDHHCPWLATCVGLHNYKPFLLFLIYTSLFCWVAFAISAWWVWAAITDNEQMEQSILVVNTILLSVLAGIIGLVLSGFTGWHIYLVLTGQTTIESLEKTRYLTPVRQTMEHQFQSQRTYLSADGTHDPAYSSAEDQPLTDRIKEFHANALPGILRPEEGDASLNPSPSRSPAPDTRHHNSHPSAGSPAQQSLHRSYADLERDRENERYNSYLEEQASASLPNAFDLGYRANFLHVFGRNPLYWALPVCNTSGDGWKWDVSPDWVRARERLASERTNREASSVAGDDDGNDRNDRSSLPPPPSTQPQYRWSPGSGFVDRARPPVPPPIMSQHLHSAVGDGESVQRSPVMMQPLDRRKGGGDEYDTSSDEEDVRETVGWRERETANWNDVPDGFLNAGGGNGRGGGRGRARGGRRKGD</sequence>
<dbReference type="InterPro" id="IPR001594">
    <property type="entry name" value="Palmitoyltrfase_DHHC"/>
</dbReference>
<keyword evidence="3 10" id="KW-0812">Transmembrane</keyword>
<evidence type="ECO:0000256" key="10">
    <source>
        <dbReference type="RuleBase" id="RU079119"/>
    </source>
</evidence>
<dbReference type="GO" id="GO:0019706">
    <property type="term" value="F:protein-cysteine S-palmitoyltransferase activity"/>
    <property type="evidence" value="ECO:0007669"/>
    <property type="project" value="UniProtKB-EC"/>
</dbReference>
<feature type="region of interest" description="Disordered" evidence="11">
    <location>
        <begin position="461"/>
        <end position="607"/>
    </location>
</feature>
<feature type="compositionally biased region" description="Polar residues" evidence="11">
    <location>
        <begin position="372"/>
        <end position="384"/>
    </location>
</feature>
<feature type="compositionally biased region" description="Basic residues" evidence="11">
    <location>
        <begin position="595"/>
        <end position="607"/>
    </location>
</feature>
<evidence type="ECO:0000256" key="11">
    <source>
        <dbReference type="SAM" id="MobiDB-lite"/>
    </source>
</evidence>
<feature type="domain" description="Palmitoyltransferase DHHC" evidence="12">
    <location>
        <begin position="164"/>
        <end position="289"/>
    </location>
</feature>
<feature type="transmembrane region" description="Helical" evidence="10">
    <location>
        <begin position="211"/>
        <end position="235"/>
    </location>
</feature>
<feature type="transmembrane region" description="Helical" evidence="10">
    <location>
        <begin position="247"/>
        <end position="275"/>
    </location>
</feature>
<dbReference type="PANTHER" id="PTHR12246">
    <property type="entry name" value="PALMITOYLTRANSFERASE ZDHHC16"/>
    <property type="match status" value="1"/>
</dbReference>
<evidence type="ECO:0000256" key="6">
    <source>
        <dbReference type="ARBA" id="ARBA00023139"/>
    </source>
</evidence>
<reference evidence="13 14" key="1">
    <citation type="submission" date="2015-03" db="EMBL/GenBank/DDBJ databases">
        <title>RNA-seq based gene annotation and comparative genomics of four Zymoseptoria species reveal species-specific pathogenicity related genes and transposable element activity.</title>
        <authorList>
            <person name="Grandaubert J."/>
            <person name="Bhattacharyya A."/>
            <person name="Stukenbrock E.H."/>
        </authorList>
    </citation>
    <scope>NUCLEOTIDE SEQUENCE [LARGE SCALE GENOMIC DNA]</scope>
    <source>
        <strain evidence="13 14">Zb18110</strain>
    </source>
</reference>
<evidence type="ECO:0000259" key="12">
    <source>
        <dbReference type="Pfam" id="PF01529"/>
    </source>
</evidence>
<evidence type="ECO:0000256" key="7">
    <source>
        <dbReference type="ARBA" id="ARBA00023288"/>
    </source>
</evidence>
<comment type="domain">
    <text evidence="10">The DHHC domain is required for palmitoyltransferase activity.</text>
</comment>
<feature type="region of interest" description="Disordered" evidence="11">
    <location>
        <begin position="107"/>
        <end position="159"/>
    </location>
</feature>
<dbReference type="AlphaFoldDB" id="A0A0F4GC49"/>
<dbReference type="Pfam" id="PF01529">
    <property type="entry name" value="DHHC"/>
    <property type="match status" value="1"/>
</dbReference>
<evidence type="ECO:0000256" key="8">
    <source>
        <dbReference type="ARBA" id="ARBA00023315"/>
    </source>
</evidence>
<protein>
    <recommendedName>
        <fullName evidence="10">Palmitoyltransferase</fullName>
        <ecNumber evidence="10">2.3.1.225</ecNumber>
    </recommendedName>
</protein>
<keyword evidence="5 10" id="KW-0472">Membrane</keyword>
<evidence type="ECO:0000313" key="13">
    <source>
        <dbReference type="EMBL" id="KJX94951.1"/>
    </source>
</evidence>
<feature type="compositionally biased region" description="Basic and acidic residues" evidence="11">
    <location>
        <begin position="563"/>
        <end position="573"/>
    </location>
</feature>
<evidence type="ECO:0000256" key="2">
    <source>
        <dbReference type="ARBA" id="ARBA00022679"/>
    </source>
</evidence>
<keyword evidence="4 10" id="KW-1133">Transmembrane helix</keyword>
<keyword evidence="6" id="KW-0564">Palmitate</keyword>
<feature type="region of interest" description="Disordered" evidence="11">
    <location>
        <begin position="1"/>
        <end position="24"/>
    </location>
</feature>
<feature type="region of interest" description="Disordered" evidence="11">
    <location>
        <begin position="345"/>
        <end position="386"/>
    </location>
</feature>
<feature type="compositionally biased region" description="Gly residues" evidence="11">
    <location>
        <begin position="585"/>
        <end position="594"/>
    </location>
</feature>
<feature type="compositionally biased region" description="Acidic residues" evidence="11">
    <location>
        <begin position="127"/>
        <end position="138"/>
    </location>
</feature>
<proteinExistence type="inferred from homology"/>
<keyword evidence="14" id="KW-1185">Reference proteome</keyword>
<comment type="caution">
    <text evidence="13">The sequence shown here is derived from an EMBL/GenBank/DDBJ whole genome shotgun (WGS) entry which is preliminary data.</text>
</comment>
<dbReference type="OrthoDB" id="302728at2759"/>
<gene>
    <name evidence="13" type="ORF">TI39_contig4147g00001</name>
</gene>
<dbReference type="GO" id="GO:0016020">
    <property type="term" value="C:membrane"/>
    <property type="evidence" value="ECO:0007669"/>
    <property type="project" value="UniProtKB-SubCell"/>
</dbReference>
<evidence type="ECO:0000256" key="1">
    <source>
        <dbReference type="ARBA" id="ARBA00004141"/>
    </source>
</evidence>